<keyword evidence="4" id="KW-1185">Reference proteome</keyword>
<feature type="signal peptide" evidence="2">
    <location>
        <begin position="1"/>
        <end position="21"/>
    </location>
</feature>
<evidence type="ECO:0000256" key="2">
    <source>
        <dbReference type="SAM" id="SignalP"/>
    </source>
</evidence>
<dbReference type="OrthoDB" id="10466052at2759"/>
<feature type="compositionally biased region" description="Acidic residues" evidence="1">
    <location>
        <begin position="285"/>
        <end position="294"/>
    </location>
</feature>
<accession>D7FH42</accession>
<feature type="compositionally biased region" description="Gly residues" evidence="1">
    <location>
        <begin position="217"/>
        <end position="234"/>
    </location>
</feature>
<gene>
    <name evidence="3" type="ORF">Esi_0105_0015</name>
</gene>
<organism evidence="3 4">
    <name type="scientific">Ectocarpus siliculosus</name>
    <name type="common">Brown alga</name>
    <name type="synonym">Conferva siliculosa</name>
    <dbReference type="NCBI Taxonomy" id="2880"/>
    <lineage>
        <taxon>Eukaryota</taxon>
        <taxon>Sar</taxon>
        <taxon>Stramenopiles</taxon>
        <taxon>Ochrophyta</taxon>
        <taxon>PX clade</taxon>
        <taxon>Phaeophyceae</taxon>
        <taxon>Ectocarpales</taxon>
        <taxon>Ectocarpaceae</taxon>
        <taxon>Ectocarpus</taxon>
    </lineage>
</organism>
<feature type="compositionally biased region" description="Acidic residues" evidence="1">
    <location>
        <begin position="328"/>
        <end position="338"/>
    </location>
</feature>
<name>D7FH42_ECTSI</name>
<feature type="compositionally biased region" description="Basic and acidic residues" evidence="1">
    <location>
        <begin position="354"/>
        <end position="373"/>
    </location>
</feature>
<dbReference type="EMBL" id="FN647737">
    <property type="protein sequence ID" value="CBJ28417.1"/>
    <property type="molecule type" value="Genomic_DNA"/>
</dbReference>
<keyword evidence="2" id="KW-0732">Signal</keyword>
<dbReference type="InParanoid" id="D7FH42"/>
<feature type="chain" id="PRO_5003095414" evidence="2">
    <location>
        <begin position="22"/>
        <end position="469"/>
    </location>
</feature>
<evidence type="ECO:0000313" key="4">
    <source>
        <dbReference type="Proteomes" id="UP000002630"/>
    </source>
</evidence>
<evidence type="ECO:0000313" key="3">
    <source>
        <dbReference type="EMBL" id="CBJ28417.1"/>
    </source>
</evidence>
<evidence type="ECO:0000256" key="1">
    <source>
        <dbReference type="SAM" id="MobiDB-lite"/>
    </source>
</evidence>
<sequence>MRCFCCQFLFSVLVSITPSVGHPIAGFEDAAAVAAAEENLRLCQGGSDNARHVTLFTSGFGSQESWKYETVEKEVILQVVLERLGDRIYGKEFSCGKGYGHEQWYSRVAHYVKIELAKNKVYMQTHGSLLEERFARAEMQHLRDWFVAQKGNYTAAMKKKGTGSEGGRIQRSPNKFQQLRAHIFSGNAAANKRKFMREVVNVENGKRPKVAPADAGGAAGASGGGASSGQGGGKGKGKRRKMARANGGGRDTSGESQAPGGDDAAGEGSGGGKKKSRRKAAPVAMEEDNQEDPPMDVGGDDWAPSESEDKEELRSRGGAGGEGGMSDGDLEDVADDSSPDVVEVKRKGRRRKSEKFDPKSFQLEARKERDERDKAFTATMLQGVGMTLGGRGQKDGSGAADSAGGASGVDHGKMETSEKSVSLLRNSLQDSILAAKEGYGSQAAVKNKNKLYQEAVARQEALISGVDDG</sequence>
<feature type="region of interest" description="Disordered" evidence="1">
    <location>
        <begin position="386"/>
        <end position="422"/>
    </location>
</feature>
<dbReference type="EMBL" id="FN649755">
    <property type="protein sequence ID" value="CBJ28417.1"/>
    <property type="molecule type" value="Genomic_DNA"/>
</dbReference>
<protein>
    <submittedName>
        <fullName evidence="3">Uncharacterized protein</fullName>
    </submittedName>
</protein>
<feature type="compositionally biased region" description="Gly residues" evidence="1">
    <location>
        <begin position="317"/>
        <end position="326"/>
    </location>
</feature>
<feature type="region of interest" description="Disordered" evidence="1">
    <location>
        <begin position="207"/>
        <end position="373"/>
    </location>
</feature>
<proteinExistence type="predicted"/>
<dbReference type="AlphaFoldDB" id="D7FH42"/>
<dbReference type="Proteomes" id="UP000002630">
    <property type="component" value="Linkage Group LG30"/>
</dbReference>
<reference evidence="3 4" key="1">
    <citation type="journal article" date="2010" name="Nature">
        <title>The Ectocarpus genome and the independent evolution of multicellularity in brown algae.</title>
        <authorList>
            <person name="Cock J.M."/>
            <person name="Sterck L."/>
            <person name="Rouze P."/>
            <person name="Scornet D."/>
            <person name="Allen A.E."/>
            <person name="Amoutzias G."/>
            <person name="Anthouard V."/>
            <person name="Artiguenave F."/>
            <person name="Aury J.M."/>
            <person name="Badger J.H."/>
            <person name="Beszteri B."/>
            <person name="Billiau K."/>
            <person name="Bonnet E."/>
            <person name="Bothwell J.H."/>
            <person name="Bowler C."/>
            <person name="Boyen C."/>
            <person name="Brownlee C."/>
            <person name="Carrano C.J."/>
            <person name="Charrier B."/>
            <person name="Cho G.Y."/>
            <person name="Coelho S.M."/>
            <person name="Collen J."/>
            <person name="Corre E."/>
            <person name="Da Silva C."/>
            <person name="Delage L."/>
            <person name="Delaroque N."/>
            <person name="Dittami S.M."/>
            <person name="Doulbeau S."/>
            <person name="Elias M."/>
            <person name="Farnham G."/>
            <person name="Gachon C.M."/>
            <person name="Gschloessl B."/>
            <person name="Heesch S."/>
            <person name="Jabbari K."/>
            <person name="Jubin C."/>
            <person name="Kawai H."/>
            <person name="Kimura K."/>
            <person name="Kloareg B."/>
            <person name="Kupper F.C."/>
            <person name="Lang D."/>
            <person name="Le Bail A."/>
            <person name="Leblanc C."/>
            <person name="Lerouge P."/>
            <person name="Lohr M."/>
            <person name="Lopez P.J."/>
            <person name="Martens C."/>
            <person name="Maumus F."/>
            <person name="Michel G."/>
            <person name="Miranda-Saavedra D."/>
            <person name="Morales J."/>
            <person name="Moreau H."/>
            <person name="Motomura T."/>
            <person name="Nagasato C."/>
            <person name="Napoli C.A."/>
            <person name="Nelson D.R."/>
            <person name="Nyvall-Collen P."/>
            <person name="Peters A.F."/>
            <person name="Pommier C."/>
            <person name="Potin P."/>
            <person name="Poulain J."/>
            <person name="Quesneville H."/>
            <person name="Read B."/>
            <person name="Rensing S.A."/>
            <person name="Ritter A."/>
            <person name="Rousvoal S."/>
            <person name="Samanta M."/>
            <person name="Samson G."/>
            <person name="Schroeder D.C."/>
            <person name="Segurens B."/>
            <person name="Strittmatter M."/>
            <person name="Tonon T."/>
            <person name="Tregear J.W."/>
            <person name="Valentin K."/>
            <person name="von Dassow P."/>
            <person name="Yamagishi T."/>
            <person name="Van de Peer Y."/>
            <person name="Wincker P."/>
        </authorList>
    </citation>
    <scope>NUCLEOTIDE SEQUENCE [LARGE SCALE GENOMIC DNA]</scope>
    <source>
        <strain evidence="4">Ec32 / CCAP1310/4</strain>
    </source>
</reference>